<name>A0A8S1ACD9_ARCPL</name>
<organism evidence="2 3">
    <name type="scientific">Arctia plantaginis</name>
    <name type="common">Wood tiger moth</name>
    <name type="synonym">Phalaena plantaginis</name>
    <dbReference type="NCBI Taxonomy" id="874455"/>
    <lineage>
        <taxon>Eukaryota</taxon>
        <taxon>Metazoa</taxon>
        <taxon>Ecdysozoa</taxon>
        <taxon>Arthropoda</taxon>
        <taxon>Hexapoda</taxon>
        <taxon>Insecta</taxon>
        <taxon>Pterygota</taxon>
        <taxon>Neoptera</taxon>
        <taxon>Endopterygota</taxon>
        <taxon>Lepidoptera</taxon>
        <taxon>Glossata</taxon>
        <taxon>Ditrysia</taxon>
        <taxon>Noctuoidea</taxon>
        <taxon>Erebidae</taxon>
        <taxon>Arctiinae</taxon>
        <taxon>Arctia</taxon>
    </lineage>
</organism>
<dbReference type="Gene3D" id="3.30.70.270">
    <property type="match status" value="1"/>
</dbReference>
<sequence length="111" mass="12424">MSHAAVPEEHRTVWNNMWETFTVAGVSVLMGNDRCSWENGVPSGWRWTALIDTVLNIVSFRIATRYCAEYYNIAVPVGKTTVQGDDVIFTTVSVKAVEALVAMWLLTARMV</sequence>
<dbReference type="InterPro" id="IPR043128">
    <property type="entry name" value="Rev_trsase/Diguanyl_cyclase"/>
</dbReference>
<dbReference type="Pfam" id="PF00680">
    <property type="entry name" value="RdRP_1"/>
    <property type="match status" value="1"/>
</dbReference>
<keyword evidence="3" id="KW-1185">Reference proteome</keyword>
<evidence type="ECO:0000313" key="3">
    <source>
        <dbReference type="Proteomes" id="UP000494106"/>
    </source>
</evidence>
<dbReference type="InterPro" id="IPR001205">
    <property type="entry name" value="RNA-dir_pol_C"/>
</dbReference>
<dbReference type="InterPro" id="IPR043502">
    <property type="entry name" value="DNA/RNA_pol_sf"/>
</dbReference>
<dbReference type="GO" id="GO:0003723">
    <property type="term" value="F:RNA binding"/>
    <property type="evidence" value="ECO:0007669"/>
    <property type="project" value="InterPro"/>
</dbReference>
<dbReference type="GO" id="GO:0071897">
    <property type="term" value="P:DNA biosynthetic process"/>
    <property type="evidence" value="ECO:0007669"/>
    <property type="project" value="UniProtKB-ARBA"/>
</dbReference>
<feature type="domain" description="RNA-directed RNA polymerase C-terminal" evidence="1">
    <location>
        <begin position="6"/>
        <end position="96"/>
    </location>
</feature>
<dbReference type="Proteomes" id="UP000494106">
    <property type="component" value="Unassembled WGS sequence"/>
</dbReference>
<gene>
    <name evidence="2" type="ORF">APLA_LOCUS9049</name>
</gene>
<dbReference type="AlphaFoldDB" id="A0A8S1ACD9"/>
<dbReference type="GO" id="GO:0003968">
    <property type="term" value="F:RNA-directed RNA polymerase activity"/>
    <property type="evidence" value="ECO:0007669"/>
    <property type="project" value="InterPro"/>
</dbReference>
<evidence type="ECO:0000313" key="2">
    <source>
        <dbReference type="EMBL" id="CAB3242518.1"/>
    </source>
</evidence>
<dbReference type="GO" id="GO:0006351">
    <property type="term" value="P:DNA-templated transcription"/>
    <property type="evidence" value="ECO:0007669"/>
    <property type="project" value="InterPro"/>
</dbReference>
<dbReference type="OrthoDB" id="7474348at2759"/>
<protein>
    <recommendedName>
        <fullName evidence="1">RNA-directed RNA polymerase C-terminal domain-containing protein</fullName>
    </recommendedName>
</protein>
<comment type="caution">
    <text evidence="2">The sequence shown here is derived from an EMBL/GenBank/DDBJ whole genome shotgun (WGS) entry which is preliminary data.</text>
</comment>
<proteinExistence type="predicted"/>
<evidence type="ECO:0000259" key="1">
    <source>
        <dbReference type="Pfam" id="PF00680"/>
    </source>
</evidence>
<dbReference type="SUPFAM" id="SSF56672">
    <property type="entry name" value="DNA/RNA polymerases"/>
    <property type="match status" value="1"/>
</dbReference>
<reference evidence="2 3" key="1">
    <citation type="submission" date="2020-04" db="EMBL/GenBank/DDBJ databases">
        <authorList>
            <person name="Wallbank WR R."/>
            <person name="Pardo Diaz C."/>
            <person name="Kozak K."/>
            <person name="Martin S."/>
            <person name="Jiggins C."/>
            <person name="Moest M."/>
            <person name="Warren A I."/>
            <person name="Byers J.R.P. K."/>
            <person name="Montejo-Kovacevich G."/>
            <person name="Yen C E."/>
        </authorList>
    </citation>
    <scope>NUCLEOTIDE SEQUENCE [LARGE SCALE GENOMIC DNA]</scope>
</reference>
<dbReference type="EMBL" id="CADEBC010000514">
    <property type="protein sequence ID" value="CAB3242518.1"/>
    <property type="molecule type" value="Genomic_DNA"/>
</dbReference>
<accession>A0A8S1ACD9</accession>